<dbReference type="AlphaFoldDB" id="A0A941DB25"/>
<proteinExistence type="predicted"/>
<evidence type="ECO:0000256" key="2">
    <source>
        <dbReference type="SAM" id="Phobius"/>
    </source>
</evidence>
<gene>
    <name evidence="3" type="ORF">KC207_12720</name>
</gene>
<keyword evidence="2" id="KW-0472">Membrane</keyword>
<comment type="caution">
    <text evidence="3">The sequence shown here is derived from an EMBL/GenBank/DDBJ whole genome shotgun (WGS) entry which is preliminary data.</text>
</comment>
<name>A0A941DB25_9MICO</name>
<sequence>MTLIASPRRAPRPRKDGRPSRCGSRGLVVAAVVTVGSVLAGGSAFAWWSTTGAGSGDGTVGAPVALTTTASVASGAALVPGGSAPLVLTVTNPNPTSVLVTAVRLDGSRPVAVSGAVGACTAPPVTVDAATSSSVPAGGTVTLTLPDAVALGAGAPSGCQGASLTVPVVLDGRTS</sequence>
<protein>
    <submittedName>
        <fullName evidence="3">Uncharacterized protein</fullName>
    </submittedName>
</protein>
<accession>A0A941DB25</accession>
<reference evidence="3" key="1">
    <citation type="submission" date="2021-04" db="EMBL/GenBank/DDBJ databases">
        <title>Phycicoccus avicenniae sp. nov., a novel endophytic actinomycetes isolated from branch of Avicennia mariana.</title>
        <authorList>
            <person name="Tuo L."/>
        </authorList>
    </citation>
    <scope>NUCLEOTIDE SEQUENCE</scope>
    <source>
        <strain evidence="3">BSK3Z-2</strain>
    </source>
</reference>
<keyword evidence="4" id="KW-1185">Reference proteome</keyword>
<evidence type="ECO:0000256" key="1">
    <source>
        <dbReference type="SAM" id="MobiDB-lite"/>
    </source>
</evidence>
<keyword evidence="2" id="KW-0812">Transmembrane</keyword>
<feature type="transmembrane region" description="Helical" evidence="2">
    <location>
        <begin position="27"/>
        <end position="48"/>
    </location>
</feature>
<keyword evidence="2" id="KW-1133">Transmembrane helix</keyword>
<feature type="region of interest" description="Disordered" evidence="1">
    <location>
        <begin position="1"/>
        <end position="22"/>
    </location>
</feature>
<dbReference type="EMBL" id="JAGSNF010000018">
    <property type="protein sequence ID" value="MBR7744150.1"/>
    <property type="molecule type" value="Genomic_DNA"/>
</dbReference>
<evidence type="ECO:0000313" key="3">
    <source>
        <dbReference type="EMBL" id="MBR7744150.1"/>
    </source>
</evidence>
<evidence type="ECO:0000313" key="4">
    <source>
        <dbReference type="Proteomes" id="UP000677016"/>
    </source>
</evidence>
<organism evidence="3 4">
    <name type="scientific">Phycicoccus avicenniae</name>
    <dbReference type="NCBI Taxonomy" id="2828860"/>
    <lineage>
        <taxon>Bacteria</taxon>
        <taxon>Bacillati</taxon>
        <taxon>Actinomycetota</taxon>
        <taxon>Actinomycetes</taxon>
        <taxon>Micrococcales</taxon>
        <taxon>Intrasporangiaceae</taxon>
        <taxon>Phycicoccus</taxon>
    </lineage>
</organism>
<dbReference type="RefSeq" id="WP_211603566.1">
    <property type="nucleotide sequence ID" value="NZ_JAGSNF010000018.1"/>
</dbReference>
<dbReference type="Proteomes" id="UP000677016">
    <property type="component" value="Unassembled WGS sequence"/>
</dbReference>